<keyword evidence="2" id="KW-1185">Reference proteome</keyword>
<accession>A0ABU7CYS6</accession>
<dbReference type="InterPro" id="IPR011990">
    <property type="entry name" value="TPR-like_helical_dom_sf"/>
</dbReference>
<dbReference type="Proteomes" id="UP001352852">
    <property type="component" value="Unassembled WGS sequence"/>
</dbReference>
<dbReference type="Gene3D" id="1.25.40.10">
    <property type="entry name" value="Tetratricopeptide repeat domain"/>
    <property type="match status" value="1"/>
</dbReference>
<dbReference type="PANTHER" id="PTHR46669:SF1">
    <property type="entry name" value="LEUCINE-RICH PPR MOTIF-CONTAINING PROTEIN, MITOCHONDRIAL"/>
    <property type="match status" value="1"/>
</dbReference>
<dbReference type="InterPro" id="IPR033490">
    <property type="entry name" value="LRP130"/>
</dbReference>
<dbReference type="EMBL" id="JAHUTJ010008619">
    <property type="protein sequence ID" value="MED6266985.1"/>
    <property type="molecule type" value="Genomic_DNA"/>
</dbReference>
<dbReference type="PANTHER" id="PTHR46669">
    <property type="entry name" value="LEUCINE-RICH PPR MOTIF-CONTAINING PROTEIN, MITOCHONDRIAL"/>
    <property type="match status" value="1"/>
</dbReference>
<proteinExistence type="predicted"/>
<dbReference type="NCBIfam" id="TIGR00756">
    <property type="entry name" value="PPR"/>
    <property type="match status" value="1"/>
</dbReference>
<dbReference type="Pfam" id="PF01535">
    <property type="entry name" value="PPR"/>
    <property type="match status" value="1"/>
</dbReference>
<name>A0ABU7CYS6_9TELE</name>
<reference evidence="1 2" key="1">
    <citation type="submission" date="2021-06" db="EMBL/GenBank/DDBJ databases">
        <authorList>
            <person name="Palmer J.M."/>
        </authorList>
    </citation>
    <scope>NUCLEOTIDE SEQUENCE [LARGE SCALE GENOMIC DNA]</scope>
    <source>
        <strain evidence="1 2">CL_MEX2019</strain>
        <tissue evidence="1">Muscle</tissue>
    </source>
</reference>
<dbReference type="InterPro" id="IPR002885">
    <property type="entry name" value="PPR_rpt"/>
</dbReference>
<organism evidence="1 2">
    <name type="scientific">Characodon lateralis</name>
    <dbReference type="NCBI Taxonomy" id="208331"/>
    <lineage>
        <taxon>Eukaryota</taxon>
        <taxon>Metazoa</taxon>
        <taxon>Chordata</taxon>
        <taxon>Craniata</taxon>
        <taxon>Vertebrata</taxon>
        <taxon>Euteleostomi</taxon>
        <taxon>Actinopterygii</taxon>
        <taxon>Neopterygii</taxon>
        <taxon>Teleostei</taxon>
        <taxon>Neoteleostei</taxon>
        <taxon>Acanthomorphata</taxon>
        <taxon>Ovalentaria</taxon>
        <taxon>Atherinomorphae</taxon>
        <taxon>Cyprinodontiformes</taxon>
        <taxon>Goodeidae</taxon>
        <taxon>Characodon</taxon>
    </lineage>
</organism>
<protein>
    <submittedName>
        <fullName evidence="1">Uncharacterized protein</fullName>
    </submittedName>
</protein>
<evidence type="ECO:0000313" key="2">
    <source>
        <dbReference type="Proteomes" id="UP001352852"/>
    </source>
</evidence>
<gene>
    <name evidence="1" type="ORF">CHARACLAT_007607</name>
</gene>
<comment type="caution">
    <text evidence="1">The sequence shown here is derived from an EMBL/GenBank/DDBJ whole genome shotgun (WGS) entry which is preliminary data.</text>
</comment>
<sequence>MTDRYIVQAGPVTCRHHIICLGGVIRGGFSQDTRAMDFISQERGEMTMLYDLFFAFLQTGRYREARKIVETPGLRAKPGRLQWYGEKCIISNQIEALEQMVEMTAKLFECDRDEMYSYILRFCKETNDWQKAEATWTKMQEENVIPRERTLRLLADILKSNGQDVPFEVPETWYEQATPHTQQVRSPLAPPSAASDGDFQARLLALCKKGKAKEALRKLKELDKQGVALAPLPYDHLIRALVAQGFIEDAMAVKQIAESRVRSFKLSDVANSLLIISHSKRGQTKEAVEKLKSMLQLDHVPSNLAITRLVQALGNHGDVAGIQEVESLIKSLGTNLNLSSMVFVNNTALAHITNGDVESAVELFDGIYTSPNSSNASMSFVFRKVLESGNDKALDKLSAMAERLANHFACYRPASDLFLQLLDLDKVDDAKFMLARCNALAEQKEVLLSFVAQKAQSPGQTGKIKNLMSLVPDFTEKEVLYAYLMKCHVLDKDLPSAKALYEQMQKEGLHVDELSLKRLAGLYREAGETAPFSEPPESFKFYAERLREKATKRQAQAEE</sequence>
<evidence type="ECO:0000313" key="1">
    <source>
        <dbReference type="EMBL" id="MED6266985.1"/>
    </source>
</evidence>